<dbReference type="OrthoDB" id="451203at2"/>
<dbReference type="InterPro" id="IPR021787">
    <property type="entry name" value="DUF3352"/>
</dbReference>
<accession>A0A9X5E6V9</accession>
<proteinExistence type="predicted"/>
<keyword evidence="2" id="KW-1185">Reference proteome</keyword>
<sequence>MPTKKSNLLPAVVAIGIVAGGTAAYWYFKGNFGSGTSPLASAKVVPDEALMAAFISTDSSALAQLQRFGTPEAEKLVEKSLQDFDLQVLTKSKINYEQDIKPWLGSVTIAVLPPSSAKQLQATPFSAQSNILLVLGIKNGLSAWNFSKKLKADKTVTSQEFDYKGQKITESTSQGEPIYSSILDGRVVLAPAKQAVEQAIDTYKGEPSFATKAGIDSTFAQSLQLKNPIAQIYLPDYASAVQQLTATNPAGLPPQTLAQLQSVKAVVAGVGVDDMGIRMKAIAQLNPNAINIQYQNSPSKVVTRFPVDTLALLTGAGISRTWAAFVDRTRDLPEVKQGLDSARRSLKTTYNLDLDRDVFGWMDGEFAIGAISSSQGMLASLGFGGVLMFQTSDRATAESTLSKLDAIARSNFLAVVPRDINGNSVTEWQVPAQGAIVGHGWLDRDTMFIAVGEPIVEAIAKPSGKSLDSSEVFKAATGSLLQPNAGYFYLDMDKTMSLLASKPLSTAIDPEATAIINSIRGIGITASNPDKTTSQMELLVALKQRNQ</sequence>
<name>A0A9X5E6V9_9CYAN</name>
<dbReference type="RefSeq" id="WP_039716301.1">
    <property type="nucleotide sequence ID" value="NZ_JTJC03000002.1"/>
</dbReference>
<organism evidence="1 2">
    <name type="scientific">Scytonema millei VB511283</name>
    <dbReference type="NCBI Taxonomy" id="1245923"/>
    <lineage>
        <taxon>Bacteria</taxon>
        <taxon>Bacillati</taxon>
        <taxon>Cyanobacteriota</taxon>
        <taxon>Cyanophyceae</taxon>
        <taxon>Nostocales</taxon>
        <taxon>Scytonemataceae</taxon>
        <taxon>Scytonema</taxon>
    </lineage>
</organism>
<dbReference type="Proteomes" id="UP000031532">
    <property type="component" value="Unassembled WGS sequence"/>
</dbReference>
<evidence type="ECO:0000313" key="1">
    <source>
        <dbReference type="EMBL" id="NHC35314.1"/>
    </source>
</evidence>
<evidence type="ECO:0000313" key="2">
    <source>
        <dbReference type="Proteomes" id="UP000031532"/>
    </source>
</evidence>
<dbReference type="EMBL" id="JTJC03000002">
    <property type="protein sequence ID" value="NHC35314.1"/>
    <property type="molecule type" value="Genomic_DNA"/>
</dbReference>
<protein>
    <submittedName>
        <fullName evidence="1">DUF3352 domain-containing protein</fullName>
    </submittedName>
</protein>
<gene>
    <name evidence="1" type="ORF">QH73_0011695</name>
</gene>
<dbReference type="AlphaFoldDB" id="A0A9X5E6V9"/>
<dbReference type="Pfam" id="PF11832">
    <property type="entry name" value="DUF3352"/>
    <property type="match status" value="1"/>
</dbReference>
<comment type="caution">
    <text evidence="1">The sequence shown here is derived from an EMBL/GenBank/DDBJ whole genome shotgun (WGS) entry which is preliminary data.</text>
</comment>
<reference evidence="1 2" key="1">
    <citation type="journal article" date="2015" name="Genome Announc.">
        <title>Draft Genome Sequence of the Terrestrial Cyanobacterium Scytonema millei VB511283, Isolated from Eastern India.</title>
        <authorList>
            <person name="Sen D."/>
            <person name="Chandrababunaidu M.M."/>
            <person name="Singh D."/>
            <person name="Sanghi N."/>
            <person name="Ghorai A."/>
            <person name="Mishra G.P."/>
            <person name="Madduluri M."/>
            <person name="Adhikary S.P."/>
            <person name="Tripathy S."/>
        </authorList>
    </citation>
    <scope>NUCLEOTIDE SEQUENCE [LARGE SCALE GENOMIC DNA]</scope>
    <source>
        <strain evidence="1 2">VB511283</strain>
    </source>
</reference>